<organism evidence="2">
    <name type="scientific">Cacopsylla melanoneura</name>
    <dbReference type="NCBI Taxonomy" id="428564"/>
    <lineage>
        <taxon>Eukaryota</taxon>
        <taxon>Metazoa</taxon>
        <taxon>Ecdysozoa</taxon>
        <taxon>Arthropoda</taxon>
        <taxon>Hexapoda</taxon>
        <taxon>Insecta</taxon>
        <taxon>Pterygota</taxon>
        <taxon>Neoptera</taxon>
        <taxon>Paraneoptera</taxon>
        <taxon>Hemiptera</taxon>
        <taxon>Sternorrhyncha</taxon>
        <taxon>Psylloidea</taxon>
        <taxon>Psyllidae</taxon>
        <taxon>Psyllinae</taxon>
        <taxon>Cacopsylla</taxon>
    </lineage>
</organism>
<protein>
    <submittedName>
        <fullName evidence="2">Uncharacterized protein</fullName>
    </submittedName>
</protein>
<accession>A0A8D8T3P4</accession>
<feature type="region of interest" description="Disordered" evidence="1">
    <location>
        <begin position="125"/>
        <end position="148"/>
    </location>
</feature>
<dbReference type="AlphaFoldDB" id="A0A8D8T3P4"/>
<proteinExistence type="predicted"/>
<evidence type="ECO:0000256" key="1">
    <source>
        <dbReference type="SAM" id="MobiDB-lite"/>
    </source>
</evidence>
<name>A0A8D8T3P4_9HEMI</name>
<evidence type="ECO:0000313" key="2">
    <source>
        <dbReference type="EMBL" id="CAG6681220.1"/>
    </source>
</evidence>
<feature type="region of interest" description="Disordered" evidence="1">
    <location>
        <begin position="180"/>
        <end position="219"/>
    </location>
</feature>
<reference evidence="2" key="1">
    <citation type="submission" date="2021-05" db="EMBL/GenBank/DDBJ databases">
        <authorList>
            <person name="Alioto T."/>
            <person name="Alioto T."/>
            <person name="Gomez Garrido J."/>
        </authorList>
    </citation>
    <scope>NUCLEOTIDE SEQUENCE</scope>
</reference>
<dbReference type="EMBL" id="HBUF01254714">
    <property type="protein sequence ID" value="CAG6681220.1"/>
    <property type="molecule type" value="Transcribed_RNA"/>
</dbReference>
<dbReference type="EMBL" id="HBUF01543524">
    <property type="protein sequence ID" value="CAG6756015.1"/>
    <property type="molecule type" value="Transcribed_RNA"/>
</dbReference>
<sequence>MPEQTTPLKNDDDEIPFCFVCDHPACGSYFNLANCVTEYSQSKMSDKLAHLVGEEEYLVVVEETDIICRSCWNILNTMDRLECQLFKLGNTVLNFFEKKYFLSPGELFQTAPPLVVVFKKESEVSESESSEKEKEDDPKKDSTKEDKENDKLIQCAECNYATEFKAMMVFHMRQHTKMNHATSSELPPAGGVMERRGVKRGSKSGGISKRGRASESVDDVETEIQGVHTGEGFEFLNSSEDDPLSSEMLNKVEALIDGTSGTQNIEETEGGSDFSITEALPAAEDQHPADDDSSLLQLQPLLDLENSAPEGMTFCMLDTNTGKVVQRLRKKPDGSYVAIELLPSDTRAVMQQLEDGTLALVSLPDVLGEEGLSLL</sequence>